<sequence>MSTKRTPRRSARRVLAGALLFVLVLVAACTPTPPPPPIPPDGFVALEPWLERQRDYLRHGTDQLDRRSPESILAALARSSTDDSFRLDADEFTPDDLAEKFARVDGHVDTSDFDLMRLWLLWHAHGDRLAPETRAALEQRIIGFRYWYTDPLPAGVIDHKWFWSENHRLISHTLEYLAGSSLPDQRFAISGETGRTHADRGRDRLTAWLDEKARWGFSEWHSDVYYPENVQALLLLSEYAEPALADRARALLDVLFLDFAQNQVEGNFGVTHGRSYMKDKSRAADQNTRDIIHFLFDTNPDGYAPWVDFGTLLLATSTTYRLPAVIAAIATDPTTALTAQRMGVALDPTEPVTARPTPPPGTSFDDPEALAFWWDRGAMTAWQVVPLSMAAIREHELWRGDLFAPVAPLLRQPGTSSVMGAQHVAYALGCQINAGLLSEVTTVTWRSQGAMLSSAQDYRPGCLGRQYHAWQATLGADAVVFTTHPTTTGGATWADDDLYWNGSASMPRTGQVGSVAINLYTPKFAAGGAANPDANYLPFTHAFFPTQHFDEVRQVGAWTLGRKGDGYVALWSHRPTRWAPVAPNPAGLTERYDLLAEGGAHNVWITEVGTAERWGSFRAFVDAVTEAEVEVIDFGIGADRVPRGFAVRYESPGEGVLAYSSDGPLLDDDAVVNQQAPGRISGPWASVGQGQPLWHIRHGADGFLVDLSTGRRTAG</sequence>
<dbReference type="PROSITE" id="PS51257">
    <property type="entry name" value="PROKAR_LIPOPROTEIN"/>
    <property type="match status" value="1"/>
</dbReference>
<feature type="signal peptide" evidence="1">
    <location>
        <begin position="1"/>
        <end position="27"/>
    </location>
</feature>
<reference evidence="2 3" key="1">
    <citation type="submission" date="2024-04" db="EMBL/GenBank/DDBJ databases">
        <title>Isolation of an actinomycete strain from pig manure.</title>
        <authorList>
            <person name="Gong T."/>
            <person name="Yu Z."/>
            <person name="An M."/>
            <person name="Wei C."/>
            <person name="Yang W."/>
            <person name="Liu L."/>
        </authorList>
    </citation>
    <scope>NUCLEOTIDE SEQUENCE [LARGE SCALE GENOMIC DNA]</scope>
    <source>
        <strain evidence="2 3">ZF39</strain>
    </source>
</reference>
<dbReference type="EMBL" id="CP154795">
    <property type="protein sequence ID" value="XAN08772.1"/>
    <property type="molecule type" value="Genomic_DNA"/>
</dbReference>
<accession>A0ABZ3FTQ4</accession>
<evidence type="ECO:0008006" key="4">
    <source>
        <dbReference type="Google" id="ProtNLM"/>
    </source>
</evidence>
<name>A0ABZ3FTQ4_9ACTN</name>
<dbReference type="Proteomes" id="UP001442841">
    <property type="component" value="Chromosome"/>
</dbReference>
<proteinExistence type="predicted"/>
<keyword evidence="3" id="KW-1185">Reference proteome</keyword>
<evidence type="ECO:0000256" key="1">
    <source>
        <dbReference type="SAM" id="SignalP"/>
    </source>
</evidence>
<evidence type="ECO:0000313" key="3">
    <source>
        <dbReference type="Proteomes" id="UP001442841"/>
    </source>
</evidence>
<gene>
    <name evidence="2" type="ORF">AADG42_16155</name>
</gene>
<protein>
    <recommendedName>
        <fullName evidence="4">Heparin-sulfate lyase N-terminal domain-containing protein</fullName>
    </recommendedName>
</protein>
<organism evidence="2 3">
    <name type="scientific">Ammonicoccus fulvus</name>
    <dbReference type="NCBI Taxonomy" id="3138240"/>
    <lineage>
        <taxon>Bacteria</taxon>
        <taxon>Bacillati</taxon>
        <taxon>Actinomycetota</taxon>
        <taxon>Actinomycetes</taxon>
        <taxon>Propionibacteriales</taxon>
        <taxon>Propionibacteriaceae</taxon>
        <taxon>Ammonicoccus</taxon>
    </lineage>
</organism>
<feature type="chain" id="PRO_5047353808" description="Heparin-sulfate lyase N-terminal domain-containing protein" evidence="1">
    <location>
        <begin position="28"/>
        <end position="715"/>
    </location>
</feature>
<evidence type="ECO:0000313" key="2">
    <source>
        <dbReference type="EMBL" id="XAN08772.1"/>
    </source>
</evidence>
<dbReference type="RefSeq" id="WP_425310199.1">
    <property type="nucleotide sequence ID" value="NZ_CP154795.1"/>
</dbReference>
<keyword evidence="1" id="KW-0732">Signal</keyword>